<keyword evidence="4 6" id="KW-0406">Ion transport</keyword>
<evidence type="ECO:0000256" key="3">
    <source>
        <dbReference type="ARBA" id="ARBA00022781"/>
    </source>
</evidence>
<evidence type="ECO:0000256" key="6">
    <source>
        <dbReference type="RuleBase" id="RU364010"/>
    </source>
</evidence>
<dbReference type="InterPro" id="IPR004907">
    <property type="entry name" value="ATPase_V1-cplx_csu"/>
</dbReference>
<evidence type="ECO:0000313" key="8">
    <source>
        <dbReference type="Proteomes" id="UP000310189"/>
    </source>
</evidence>
<dbReference type="PANTHER" id="PTHR10137:SF0">
    <property type="entry name" value="V-TYPE PROTON ATPASE SUBUNIT C"/>
    <property type="match status" value="1"/>
</dbReference>
<dbReference type="Gene3D" id="1.20.1460.10">
    <property type="entry name" value="subunit c (vma5p) of the yeast v-atpase, domain 2"/>
    <property type="match status" value="1"/>
</dbReference>
<dbReference type="InterPro" id="IPR036132">
    <property type="entry name" value="Vac_ATP_synth_c_sf"/>
</dbReference>
<evidence type="ECO:0000256" key="1">
    <source>
        <dbReference type="ARBA" id="ARBA00006138"/>
    </source>
</evidence>
<accession>A0A4T0FH22</accession>
<comment type="caution">
    <text evidence="7">The sequence shown here is derived from an EMBL/GenBank/DDBJ whole genome shotgun (WGS) entry which is preliminary data.</text>
</comment>
<dbReference type="Gene3D" id="3.30.70.100">
    <property type="match status" value="1"/>
</dbReference>
<gene>
    <name evidence="7" type="ORF">E3P99_03207</name>
</gene>
<comment type="subunit">
    <text evidence="6">V-ATPase is a heteromultimeric enzyme composed of a peripheral catalytic V1 complex (components A to H) attached to an integral membrane V0 proton pore complex.</text>
</comment>
<dbReference type="FunFam" id="3.30.70.100:FF:000002">
    <property type="entry name" value="V-type proton ATPase subunit C"/>
    <property type="match status" value="1"/>
</dbReference>
<keyword evidence="2 6" id="KW-0813">Transport</keyword>
<dbReference type="SUPFAM" id="SSF118203">
    <property type="entry name" value="Vacuolar ATP synthase subunit C"/>
    <property type="match status" value="1"/>
</dbReference>
<comment type="function">
    <text evidence="5">Subunit of the V1 complex of vacuolar(H+)-ATPase (V-ATPase), a multisubunit enzyme composed of a peripheral complex (V1) that hydrolyzes ATP and a membrane integral complex (V0) that translocates protons. V-ATPase is responsible for acidifying and maintaining the pH of intracellular compartments. Subunit C is necessary for the assembly of the catalytic sector of the enzyme and is likely to have a specific function in its catalytic activity. Reversibly leaves the enzyme after glucose depletion, causing the catalytic subcomplex V1 to detach from the V0 section.</text>
</comment>
<evidence type="ECO:0000256" key="2">
    <source>
        <dbReference type="ARBA" id="ARBA00022448"/>
    </source>
</evidence>
<dbReference type="GO" id="GO:0046961">
    <property type="term" value="F:proton-transporting ATPase activity, rotational mechanism"/>
    <property type="evidence" value="ECO:0007669"/>
    <property type="project" value="InterPro"/>
</dbReference>
<dbReference type="CDD" id="cd14785">
    <property type="entry name" value="V-ATPase_C"/>
    <property type="match status" value="1"/>
</dbReference>
<keyword evidence="8" id="KW-1185">Reference proteome</keyword>
<comment type="function">
    <text evidence="6">Subunit of the V1 complex of vacuolar(H+)-ATPase (V-ATPase), a multisubunit enzyme composed of a peripheral complex (V1) that hydrolyzes ATP and a membrane integral complex (V0) that translocates protons. V-ATPase is responsible for acidifying and maintaining the pH of intracellular compartments and in some cell types, is targeted to the plasma membrane, where it is responsible for acidifying the extracellular environment. Subunit C is necessary for the assembly of the catalytic sector of the enzyme and is likely to have a specific function in its catalytic activity.</text>
</comment>
<dbReference type="Gene3D" id="3.30.70.1180">
    <property type="entry name" value="Vacuolar atp synthase subunit c, domain 1"/>
    <property type="match status" value="1"/>
</dbReference>
<dbReference type="PANTHER" id="PTHR10137">
    <property type="entry name" value="V-TYPE PROTON ATPASE SUBUNIT C"/>
    <property type="match status" value="1"/>
</dbReference>
<evidence type="ECO:0000256" key="5">
    <source>
        <dbReference type="ARBA" id="ARBA00053565"/>
    </source>
</evidence>
<dbReference type="OrthoDB" id="6605928at2759"/>
<protein>
    <recommendedName>
        <fullName evidence="6">V-type proton ATPase subunit C</fullName>
    </recommendedName>
</protein>
<evidence type="ECO:0000256" key="4">
    <source>
        <dbReference type="ARBA" id="ARBA00023065"/>
    </source>
</evidence>
<dbReference type="GO" id="GO:0000221">
    <property type="term" value="C:vacuolar proton-transporting V-type ATPase, V1 domain"/>
    <property type="evidence" value="ECO:0007669"/>
    <property type="project" value="TreeGrafter"/>
</dbReference>
<comment type="similarity">
    <text evidence="1 6">Belongs to the V-ATPase C subunit family.</text>
</comment>
<proteinExistence type="inferred from homology"/>
<name>A0A4T0FH22_9BASI</name>
<organism evidence="7 8">
    <name type="scientific">Wallemia hederae</name>
    <dbReference type="NCBI Taxonomy" id="1540922"/>
    <lineage>
        <taxon>Eukaryota</taxon>
        <taxon>Fungi</taxon>
        <taxon>Dikarya</taxon>
        <taxon>Basidiomycota</taxon>
        <taxon>Wallemiomycotina</taxon>
        <taxon>Wallemiomycetes</taxon>
        <taxon>Wallemiales</taxon>
        <taxon>Wallemiaceae</taxon>
        <taxon>Wallemia</taxon>
    </lineage>
</organism>
<evidence type="ECO:0000313" key="7">
    <source>
        <dbReference type="EMBL" id="TIA87369.1"/>
    </source>
</evidence>
<dbReference type="EMBL" id="SPNW01000057">
    <property type="protein sequence ID" value="TIA87369.1"/>
    <property type="molecule type" value="Genomic_DNA"/>
</dbReference>
<dbReference type="Proteomes" id="UP000310189">
    <property type="component" value="Unassembled WGS sequence"/>
</dbReference>
<dbReference type="Pfam" id="PF03223">
    <property type="entry name" value="V-ATPase_C"/>
    <property type="match status" value="1"/>
</dbReference>
<reference evidence="7 8" key="1">
    <citation type="submission" date="2019-03" db="EMBL/GenBank/DDBJ databases">
        <title>Sequencing 23 genomes of Wallemia ichthyophaga.</title>
        <authorList>
            <person name="Gostincar C."/>
        </authorList>
    </citation>
    <scope>NUCLEOTIDE SEQUENCE [LARGE SCALE GENOMIC DNA]</scope>
    <source>
        <strain evidence="7 8">EXF-5753</strain>
    </source>
</reference>
<keyword evidence="3 6" id="KW-0375">Hydrogen ion transport</keyword>
<dbReference type="AlphaFoldDB" id="A0A4T0FH22"/>
<sequence length="385" mass="44015">MKDLFYLLSIPTRNSDKLKLVSELKATVINSKSIQDPSSAIHTIDLPSFKYGTLAACISLSEDLVKYDQQISSVLQKYIESSDSLNLTTTFTIDELSPKDYVNGFLWNNFKYRRTNARLDEIAEAIMKNVNAHELDFKNKQQDYQIARGTLTQLERKQLGNLSTKSLAGVVSERDIVESDFLESLFVAVPLNHLKEWYNKYERLGKMVVPRSSNEIARDSEYALVNVSVFRKYKEDFAQACRENKYIVRDFRFDSSLAQKSAEELEDARDKEKFELKKFSESLKVVFSETFQALTHVKLLRLYVESVLRYGLPTDYAYVVINLDDKSSSKLLPPLIQHFAHLSPSLASKVNDKSGDVNIGGEYAGLLDQDIYPFPLFTLDSPRND</sequence>